<gene>
    <name evidence="2" type="ORF">DFP82_10391</name>
</gene>
<evidence type="ECO:0000256" key="1">
    <source>
        <dbReference type="SAM" id="Phobius"/>
    </source>
</evidence>
<evidence type="ECO:0000313" key="3">
    <source>
        <dbReference type="Proteomes" id="UP000247746"/>
    </source>
</evidence>
<comment type="caution">
    <text evidence="2">The sequence shown here is derived from an EMBL/GenBank/DDBJ whole genome shotgun (WGS) entry which is preliminary data.</text>
</comment>
<sequence length="58" mass="6605">MLGFKIKRKLDFYLSVSLFIFISMSTQYAGIGFPKEDSLFYTTGILSLHDNVGNSRHV</sequence>
<keyword evidence="3" id="KW-1185">Reference proteome</keyword>
<dbReference type="EMBL" id="QJSU01000003">
    <property type="protein sequence ID" value="PYE39646.1"/>
    <property type="molecule type" value="Genomic_DNA"/>
</dbReference>
<name>A0A2V4UT05_9GAMM</name>
<protein>
    <submittedName>
        <fullName evidence="2">Uncharacterized protein</fullName>
    </submittedName>
</protein>
<keyword evidence="1" id="KW-0812">Transmembrane</keyword>
<accession>A0A2V4UT05</accession>
<organism evidence="2 3">
    <name type="scientific">Psychrobacter fozii</name>
    <dbReference type="NCBI Taxonomy" id="198480"/>
    <lineage>
        <taxon>Bacteria</taxon>
        <taxon>Pseudomonadati</taxon>
        <taxon>Pseudomonadota</taxon>
        <taxon>Gammaproteobacteria</taxon>
        <taxon>Moraxellales</taxon>
        <taxon>Moraxellaceae</taxon>
        <taxon>Psychrobacter</taxon>
    </lineage>
</organism>
<evidence type="ECO:0000313" key="2">
    <source>
        <dbReference type="EMBL" id="PYE39646.1"/>
    </source>
</evidence>
<feature type="transmembrane region" description="Helical" evidence="1">
    <location>
        <begin position="12"/>
        <end position="31"/>
    </location>
</feature>
<keyword evidence="1" id="KW-1133">Transmembrane helix</keyword>
<dbReference type="Proteomes" id="UP000247746">
    <property type="component" value="Unassembled WGS sequence"/>
</dbReference>
<reference evidence="2 3" key="1">
    <citation type="submission" date="2018-06" db="EMBL/GenBank/DDBJ databases">
        <title>Genomic Encyclopedia of Type Strains, Phase III (KMG-III): the genomes of soil and plant-associated and newly described type strains.</title>
        <authorList>
            <person name="Whitman W."/>
        </authorList>
    </citation>
    <scope>NUCLEOTIDE SEQUENCE [LARGE SCALE GENOMIC DNA]</scope>
    <source>
        <strain evidence="2 3">CECT 5889</strain>
    </source>
</reference>
<dbReference type="AlphaFoldDB" id="A0A2V4UT05"/>
<keyword evidence="1" id="KW-0472">Membrane</keyword>
<proteinExistence type="predicted"/>